<evidence type="ECO:0000313" key="6">
    <source>
        <dbReference type="EMBL" id="GEN88066.1"/>
    </source>
</evidence>
<evidence type="ECO:0000259" key="5">
    <source>
        <dbReference type="Pfam" id="PF04198"/>
    </source>
</evidence>
<name>A0A511ZKX5_9BACI</name>
<keyword evidence="4" id="KW-0804">Transcription</keyword>
<comment type="caution">
    <text evidence="6">The sequence shown here is derived from an EMBL/GenBank/DDBJ whole genome shotgun (WGS) entry which is preliminary data.</text>
</comment>
<keyword evidence="3" id="KW-0238">DNA-binding</keyword>
<dbReference type="GO" id="GO:0003677">
    <property type="term" value="F:DNA binding"/>
    <property type="evidence" value="ECO:0007669"/>
    <property type="project" value="UniProtKB-KW"/>
</dbReference>
<proteinExistence type="inferred from homology"/>
<dbReference type="InterPro" id="IPR013324">
    <property type="entry name" value="RNA_pol_sigma_r3/r4-like"/>
</dbReference>
<dbReference type="Gene3D" id="1.10.10.60">
    <property type="entry name" value="Homeodomain-like"/>
    <property type="match status" value="1"/>
</dbReference>
<dbReference type="GO" id="GO:0030246">
    <property type="term" value="F:carbohydrate binding"/>
    <property type="evidence" value="ECO:0007669"/>
    <property type="project" value="InterPro"/>
</dbReference>
<evidence type="ECO:0000313" key="7">
    <source>
        <dbReference type="Proteomes" id="UP000321558"/>
    </source>
</evidence>
<evidence type="ECO:0000256" key="2">
    <source>
        <dbReference type="ARBA" id="ARBA00023015"/>
    </source>
</evidence>
<keyword evidence="2" id="KW-0805">Transcription regulation</keyword>
<dbReference type="InterPro" id="IPR007324">
    <property type="entry name" value="Sugar-bd_dom_put"/>
</dbReference>
<dbReference type="Gene3D" id="3.40.50.1360">
    <property type="match status" value="1"/>
</dbReference>
<organism evidence="6 7">
    <name type="scientific">Oceanobacillus sojae</name>
    <dbReference type="NCBI Taxonomy" id="582851"/>
    <lineage>
        <taxon>Bacteria</taxon>
        <taxon>Bacillati</taxon>
        <taxon>Bacillota</taxon>
        <taxon>Bacilli</taxon>
        <taxon>Bacillales</taxon>
        <taxon>Bacillaceae</taxon>
        <taxon>Oceanobacillus</taxon>
    </lineage>
</organism>
<dbReference type="InterPro" id="IPR037171">
    <property type="entry name" value="NagB/RpiA_transferase-like"/>
</dbReference>
<dbReference type="Proteomes" id="UP000321558">
    <property type="component" value="Unassembled WGS sequence"/>
</dbReference>
<evidence type="ECO:0000256" key="3">
    <source>
        <dbReference type="ARBA" id="ARBA00023125"/>
    </source>
</evidence>
<dbReference type="PANTHER" id="PTHR34294:SF1">
    <property type="entry name" value="TRANSCRIPTIONAL REGULATOR LSRR"/>
    <property type="match status" value="1"/>
</dbReference>
<evidence type="ECO:0000256" key="1">
    <source>
        <dbReference type="ARBA" id="ARBA00010466"/>
    </source>
</evidence>
<accession>A0A511ZKX5</accession>
<protein>
    <submittedName>
        <fullName evidence="6">Glucitol operon activator</fullName>
    </submittedName>
</protein>
<dbReference type="RefSeq" id="WP_147211005.1">
    <property type="nucleotide sequence ID" value="NZ_BJYM01000011.1"/>
</dbReference>
<dbReference type="OrthoDB" id="58802at2"/>
<sequence length="328" mass="36743">MSKVDLRLLSKIAYMYYIDNMSQHDIAQELNFSRSKISRLLLEAREQGIVQINVTTPVTRCFDLEQQLEEVFGISEAIVVPVYSTKEENILNSLGQAGAEYLVNQVNDGMTVGFSMGETLKRLAYYLGDEQKIDCEVVPIMGGNWPGMGYGLDANTISQRVAEKLGAKCYPLYAPAIVSNQELKESILSDLTVQNVFKKSLETDITFISVGVESSSYAHIHLLTEEEKIQSKEENVVGEVACWFFDSDGRIPNIDIHNRVIGSSIEEISKHSKVVLVSGNDYKKEAIDSALAGEWVDTLITDEHVAEYLLRNQKEKVKQGMESEIEIK</sequence>
<keyword evidence="7" id="KW-1185">Reference proteome</keyword>
<dbReference type="PANTHER" id="PTHR34294">
    <property type="entry name" value="TRANSCRIPTIONAL REGULATOR-RELATED"/>
    <property type="match status" value="1"/>
</dbReference>
<feature type="domain" description="Sugar-binding" evidence="5">
    <location>
        <begin position="57"/>
        <end position="311"/>
    </location>
</feature>
<gene>
    <name evidence="6" type="primary">sorC</name>
    <name evidence="6" type="ORF">OSO01_28050</name>
</gene>
<evidence type="ECO:0000256" key="4">
    <source>
        <dbReference type="ARBA" id="ARBA00023163"/>
    </source>
</evidence>
<dbReference type="InterPro" id="IPR051054">
    <property type="entry name" value="SorC_transcr_regulators"/>
</dbReference>
<dbReference type="EMBL" id="BJYM01000011">
    <property type="protein sequence ID" value="GEN88066.1"/>
    <property type="molecule type" value="Genomic_DNA"/>
</dbReference>
<comment type="similarity">
    <text evidence="1">Belongs to the SorC transcriptional regulatory family.</text>
</comment>
<dbReference type="Pfam" id="PF04198">
    <property type="entry name" value="Sugar-bind"/>
    <property type="match status" value="1"/>
</dbReference>
<dbReference type="SUPFAM" id="SSF88659">
    <property type="entry name" value="Sigma3 and sigma4 domains of RNA polymerase sigma factors"/>
    <property type="match status" value="1"/>
</dbReference>
<reference evidence="6 7" key="1">
    <citation type="submission" date="2019-07" db="EMBL/GenBank/DDBJ databases">
        <title>Whole genome shotgun sequence of Oceanobacillus sojae NBRC 105379.</title>
        <authorList>
            <person name="Hosoyama A."/>
            <person name="Uohara A."/>
            <person name="Ohji S."/>
            <person name="Ichikawa N."/>
        </authorList>
    </citation>
    <scope>NUCLEOTIDE SEQUENCE [LARGE SCALE GENOMIC DNA]</scope>
    <source>
        <strain evidence="6 7">NBRC 105379</strain>
    </source>
</reference>
<dbReference type="STRING" id="582851.GCA_900162665_00167"/>
<dbReference type="SUPFAM" id="SSF100950">
    <property type="entry name" value="NagB/RpiA/CoA transferase-like"/>
    <property type="match status" value="1"/>
</dbReference>
<dbReference type="AlphaFoldDB" id="A0A511ZKX5"/>